<proteinExistence type="predicted"/>
<dbReference type="AlphaFoldDB" id="G7YEL3"/>
<feature type="domain" description="H15" evidence="1">
    <location>
        <begin position="1"/>
        <end position="67"/>
    </location>
</feature>
<evidence type="ECO:0000259" key="1">
    <source>
        <dbReference type="Pfam" id="PF00538"/>
    </source>
</evidence>
<keyword evidence="3" id="KW-1185">Reference proteome</keyword>
<dbReference type="SUPFAM" id="SSF46785">
    <property type="entry name" value="Winged helix' DNA-binding domain"/>
    <property type="match status" value="1"/>
</dbReference>
<dbReference type="Gene3D" id="1.10.10.10">
    <property type="entry name" value="Winged helix-like DNA-binding domain superfamily/Winged helix DNA-binding domain"/>
    <property type="match status" value="1"/>
</dbReference>
<evidence type="ECO:0000313" key="3">
    <source>
        <dbReference type="Proteomes" id="UP000008909"/>
    </source>
</evidence>
<dbReference type="Proteomes" id="UP000008909">
    <property type="component" value="Unassembled WGS sequence"/>
</dbReference>
<dbReference type="InterPro" id="IPR005818">
    <property type="entry name" value="Histone_H1/H5_H15"/>
</dbReference>
<dbReference type="EMBL" id="DF143147">
    <property type="protein sequence ID" value="GAA51396.1"/>
    <property type="molecule type" value="Genomic_DNA"/>
</dbReference>
<dbReference type="GO" id="GO:0000786">
    <property type="term" value="C:nucleosome"/>
    <property type="evidence" value="ECO:0007669"/>
    <property type="project" value="InterPro"/>
</dbReference>
<dbReference type="GO" id="GO:0003677">
    <property type="term" value="F:DNA binding"/>
    <property type="evidence" value="ECO:0007669"/>
    <property type="project" value="InterPro"/>
</dbReference>
<reference evidence="2" key="1">
    <citation type="journal article" date="2011" name="Genome Biol.">
        <title>The draft genome of the carcinogenic human liver fluke Clonorchis sinensis.</title>
        <authorList>
            <person name="Wang X."/>
            <person name="Chen W."/>
            <person name="Huang Y."/>
            <person name="Sun J."/>
            <person name="Men J."/>
            <person name="Liu H."/>
            <person name="Luo F."/>
            <person name="Guo L."/>
            <person name="Lv X."/>
            <person name="Deng C."/>
            <person name="Zhou C."/>
            <person name="Fan Y."/>
            <person name="Li X."/>
            <person name="Huang L."/>
            <person name="Hu Y."/>
            <person name="Liang C."/>
            <person name="Hu X."/>
            <person name="Xu J."/>
            <person name="Yu X."/>
        </authorList>
    </citation>
    <scope>NUCLEOTIDE SEQUENCE [LARGE SCALE GENOMIC DNA]</scope>
    <source>
        <strain evidence="2">Henan</strain>
    </source>
</reference>
<feature type="non-terminal residue" evidence="2">
    <location>
        <position position="1"/>
    </location>
</feature>
<dbReference type="Pfam" id="PF00538">
    <property type="entry name" value="Linker_histone"/>
    <property type="match status" value="1"/>
</dbReference>
<gene>
    <name evidence="2" type="ORF">CLF_106031</name>
</gene>
<dbReference type="GO" id="GO:0006334">
    <property type="term" value="P:nucleosome assembly"/>
    <property type="evidence" value="ECO:0007669"/>
    <property type="project" value="InterPro"/>
</dbReference>
<evidence type="ECO:0000313" key="2">
    <source>
        <dbReference type="EMBL" id="GAA51396.1"/>
    </source>
</evidence>
<dbReference type="InterPro" id="IPR036388">
    <property type="entry name" value="WH-like_DNA-bd_sf"/>
</dbReference>
<dbReference type="InterPro" id="IPR036390">
    <property type="entry name" value="WH_DNA-bd_sf"/>
</dbReference>
<name>G7YEL3_CLOSI</name>
<protein>
    <submittedName>
        <fullName evidence="2">Histone H1/5</fullName>
    </submittedName>
</protein>
<sequence length="137" mass="15175">VKAAAKAAKDSKSTLLPTIKTFIAANYKVHVEELGLHIRHDIVHAVQKGVLTRVGYEGGGASETFKVTEEETVVTKPKAPKEHKTLAARELFRFFALTLNQRKQSCKDISILTVMRDISDQPNVRIVEQLSVNSCAF</sequence>
<organism evidence="2 3">
    <name type="scientific">Clonorchis sinensis</name>
    <name type="common">Chinese liver fluke</name>
    <dbReference type="NCBI Taxonomy" id="79923"/>
    <lineage>
        <taxon>Eukaryota</taxon>
        <taxon>Metazoa</taxon>
        <taxon>Spiralia</taxon>
        <taxon>Lophotrochozoa</taxon>
        <taxon>Platyhelminthes</taxon>
        <taxon>Trematoda</taxon>
        <taxon>Digenea</taxon>
        <taxon>Opisthorchiida</taxon>
        <taxon>Opisthorchiata</taxon>
        <taxon>Opisthorchiidae</taxon>
        <taxon>Clonorchis</taxon>
    </lineage>
</organism>
<reference key="2">
    <citation type="submission" date="2011-10" db="EMBL/GenBank/DDBJ databases">
        <title>The genome and transcriptome sequence of Clonorchis sinensis provide insights into the carcinogenic liver fluke.</title>
        <authorList>
            <person name="Wang X."/>
            <person name="Huang Y."/>
            <person name="Chen W."/>
            <person name="Liu H."/>
            <person name="Guo L."/>
            <person name="Chen Y."/>
            <person name="Luo F."/>
            <person name="Zhou W."/>
            <person name="Sun J."/>
            <person name="Mao Q."/>
            <person name="Liang P."/>
            <person name="Zhou C."/>
            <person name="Tian Y."/>
            <person name="Men J."/>
            <person name="Lv X."/>
            <person name="Huang L."/>
            <person name="Zhou J."/>
            <person name="Hu Y."/>
            <person name="Li R."/>
            <person name="Zhang F."/>
            <person name="Lei H."/>
            <person name="Li X."/>
            <person name="Hu X."/>
            <person name="Liang C."/>
            <person name="Xu J."/>
            <person name="Wu Z."/>
            <person name="Yu X."/>
        </authorList>
    </citation>
    <scope>NUCLEOTIDE SEQUENCE</scope>
    <source>
        <strain>Henan</strain>
    </source>
</reference>
<accession>G7YEL3</accession>